<feature type="non-terminal residue" evidence="1">
    <location>
        <position position="106"/>
    </location>
</feature>
<dbReference type="PANTHER" id="PTHR12302:SF2">
    <property type="entry name" value="STAPHYLOCOCCAL NUCLEASE DOMAIN-CONTAINING PROTEIN 1"/>
    <property type="match status" value="1"/>
</dbReference>
<keyword evidence="2" id="KW-1185">Reference proteome</keyword>
<evidence type="ECO:0000313" key="1">
    <source>
        <dbReference type="EMBL" id="MCI16034.1"/>
    </source>
</evidence>
<dbReference type="AlphaFoldDB" id="A0A392PW39"/>
<comment type="caution">
    <text evidence="1">The sequence shown here is derived from an EMBL/GenBank/DDBJ whole genome shotgun (WGS) entry which is preliminary data.</text>
</comment>
<dbReference type="GO" id="GO:0004518">
    <property type="term" value="F:nuclease activity"/>
    <property type="evidence" value="ECO:0007669"/>
    <property type="project" value="TreeGrafter"/>
</dbReference>
<dbReference type="InterPro" id="IPR035437">
    <property type="entry name" value="SNase_OB-fold_sf"/>
</dbReference>
<proteinExistence type="predicted"/>
<sequence>EAIALMRRKIMQRDVEIEVETVDRIGNFLGSLWESRTNIWENYVEGVEVSNGTTVEKKQQEMLKVTVTEVLGGGKFYVQPIGDSNIASLEKQLANLNLQETPLLGA</sequence>
<dbReference type="GO" id="GO:0006402">
    <property type="term" value="P:mRNA catabolic process"/>
    <property type="evidence" value="ECO:0007669"/>
    <property type="project" value="TreeGrafter"/>
</dbReference>
<evidence type="ECO:0000313" key="2">
    <source>
        <dbReference type="Proteomes" id="UP000265520"/>
    </source>
</evidence>
<dbReference type="Proteomes" id="UP000265520">
    <property type="component" value="Unassembled WGS sequence"/>
</dbReference>
<dbReference type="EMBL" id="LXQA010099099">
    <property type="protein sequence ID" value="MCI16034.1"/>
    <property type="molecule type" value="Genomic_DNA"/>
</dbReference>
<reference evidence="1 2" key="1">
    <citation type="journal article" date="2018" name="Front. Plant Sci.">
        <title>Red Clover (Trifolium pratense) and Zigzag Clover (T. medium) - A Picture of Genomic Similarities and Differences.</title>
        <authorList>
            <person name="Dluhosova J."/>
            <person name="Istvanek J."/>
            <person name="Nedelnik J."/>
            <person name="Repkova J."/>
        </authorList>
    </citation>
    <scope>NUCLEOTIDE SEQUENCE [LARGE SCALE GENOMIC DNA]</scope>
    <source>
        <strain evidence="2">cv. 10/8</strain>
        <tissue evidence="1">Leaf</tissue>
    </source>
</reference>
<organism evidence="1 2">
    <name type="scientific">Trifolium medium</name>
    <dbReference type="NCBI Taxonomy" id="97028"/>
    <lineage>
        <taxon>Eukaryota</taxon>
        <taxon>Viridiplantae</taxon>
        <taxon>Streptophyta</taxon>
        <taxon>Embryophyta</taxon>
        <taxon>Tracheophyta</taxon>
        <taxon>Spermatophyta</taxon>
        <taxon>Magnoliopsida</taxon>
        <taxon>eudicotyledons</taxon>
        <taxon>Gunneridae</taxon>
        <taxon>Pentapetalae</taxon>
        <taxon>rosids</taxon>
        <taxon>fabids</taxon>
        <taxon>Fabales</taxon>
        <taxon>Fabaceae</taxon>
        <taxon>Papilionoideae</taxon>
        <taxon>50 kb inversion clade</taxon>
        <taxon>NPAAA clade</taxon>
        <taxon>Hologalegina</taxon>
        <taxon>IRL clade</taxon>
        <taxon>Trifolieae</taxon>
        <taxon>Trifolium</taxon>
    </lineage>
</organism>
<feature type="non-terminal residue" evidence="1">
    <location>
        <position position="1"/>
    </location>
</feature>
<dbReference type="PANTHER" id="PTHR12302">
    <property type="entry name" value="EBNA2 BINDING PROTEIN P100"/>
    <property type="match status" value="1"/>
</dbReference>
<dbReference type="Gene3D" id="2.40.50.90">
    <property type="match status" value="1"/>
</dbReference>
<dbReference type="GO" id="GO:0003723">
    <property type="term" value="F:RNA binding"/>
    <property type="evidence" value="ECO:0007669"/>
    <property type="project" value="TreeGrafter"/>
</dbReference>
<name>A0A392PW39_9FABA</name>
<protein>
    <submittedName>
        <fullName evidence="1">Nuclease domain-containing protein</fullName>
    </submittedName>
</protein>
<dbReference type="GO" id="GO:0005634">
    <property type="term" value="C:nucleus"/>
    <property type="evidence" value="ECO:0007669"/>
    <property type="project" value="TreeGrafter"/>
</dbReference>
<accession>A0A392PW39</accession>
<dbReference type="GO" id="GO:0005829">
    <property type="term" value="C:cytosol"/>
    <property type="evidence" value="ECO:0007669"/>
    <property type="project" value="TreeGrafter"/>
</dbReference>